<dbReference type="EMBL" id="JAVRFF010000472">
    <property type="protein sequence ID" value="MDT0478434.1"/>
    <property type="molecule type" value="Genomic_DNA"/>
</dbReference>
<feature type="non-terminal residue" evidence="1">
    <location>
        <position position="47"/>
    </location>
</feature>
<evidence type="ECO:0000313" key="2">
    <source>
        <dbReference type="Proteomes" id="UP001180489"/>
    </source>
</evidence>
<proteinExistence type="predicted"/>
<gene>
    <name evidence="1" type="ORF">RM863_40660</name>
</gene>
<organism evidence="1 2">
    <name type="scientific">Streptomyces hintoniae</name>
    <dbReference type="NCBI Taxonomy" id="3075521"/>
    <lineage>
        <taxon>Bacteria</taxon>
        <taxon>Bacillati</taxon>
        <taxon>Actinomycetota</taxon>
        <taxon>Actinomycetes</taxon>
        <taxon>Kitasatosporales</taxon>
        <taxon>Streptomycetaceae</taxon>
        <taxon>Streptomyces</taxon>
    </lineage>
</organism>
<name>A0ABU2UZK1_9ACTN</name>
<reference evidence="1" key="1">
    <citation type="submission" date="2024-05" db="EMBL/GenBank/DDBJ databases">
        <title>30 novel species of actinomycetes from the DSMZ collection.</title>
        <authorList>
            <person name="Nouioui I."/>
        </authorList>
    </citation>
    <scope>NUCLEOTIDE SEQUENCE</scope>
    <source>
        <strain evidence="1">DSM 41014</strain>
    </source>
</reference>
<sequence>MTVDSASERRFERALASLRGLSVGDALGSQFFVPVNYPLLKQRVLPP</sequence>
<comment type="caution">
    <text evidence="1">The sequence shown here is derived from an EMBL/GenBank/DDBJ whole genome shotgun (WGS) entry which is preliminary data.</text>
</comment>
<accession>A0ABU2UZK1</accession>
<keyword evidence="2" id="KW-1185">Reference proteome</keyword>
<evidence type="ECO:0000313" key="1">
    <source>
        <dbReference type="EMBL" id="MDT0478434.1"/>
    </source>
</evidence>
<protein>
    <submittedName>
        <fullName evidence="1">ADP-ribosylglycohydrolase family protein</fullName>
    </submittedName>
</protein>
<dbReference type="Proteomes" id="UP001180489">
    <property type="component" value="Unassembled WGS sequence"/>
</dbReference>